<feature type="transmembrane region" description="Helical" evidence="2">
    <location>
        <begin position="189"/>
        <end position="206"/>
    </location>
</feature>
<evidence type="ECO:0000313" key="4">
    <source>
        <dbReference type="Proteomes" id="UP001596512"/>
    </source>
</evidence>
<keyword evidence="2" id="KW-1133">Transmembrane helix</keyword>
<dbReference type="EMBL" id="JBHTEY010000004">
    <property type="protein sequence ID" value="MFC7612841.1"/>
    <property type="molecule type" value="Genomic_DNA"/>
</dbReference>
<proteinExistence type="predicted"/>
<keyword evidence="2" id="KW-0812">Transmembrane</keyword>
<evidence type="ECO:0008006" key="5">
    <source>
        <dbReference type="Google" id="ProtNLM"/>
    </source>
</evidence>
<evidence type="ECO:0000256" key="1">
    <source>
        <dbReference type="SAM" id="MobiDB-lite"/>
    </source>
</evidence>
<accession>A0ABW2TH73</accession>
<protein>
    <recommendedName>
        <fullName evidence="5">SMODS and SLOG-associating 2TM effector domain-containing protein</fullName>
    </recommendedName>
</protein>
<sequence>MTSGPDEARALARALRAVTETQPYHVRLRAGADIGVLAAVLDHIGVLALSDSHRRSLDALCPSVALECEAVARSTSQQQRVETYQALRRHVRSRQDEIDELITVVAAQMDRTFTRHALRRDEQHRTMVEIGIKEPTAGRDSTSRPPTAGPHETTALPTPGAGRSDDHTDSWHLTERFQHEEATRNLQKAVRWLGGLAAGSSLALIVTVNLPVVIAVTVHASMSAACLMASRLYAAEHRKHRDEQRRLQRLRTKFSAYPANAALFIKQVDNLTPEQQLEIFHKILDQWLADSDGESSSAESDQTVVDIIVGLTQRLNNDGKQGN</sequence>
<reference evidence="4" key="1">
    <citation type="journal article" date="2019" name="Int. J. Syst. Evol. Microbiol.">
        <title>The Global Catalogue of Microorganisms (GCM) 10K type strain sequencing project: providing services to taxonomists for standard genome sequencing and annotation.</title>
        <authorList>
            <consortium name="The Broad Institute Genomics Platform"/>
            <consortium name="The Broad Institute Genome Sequencing Center for Infectious Disease"/>
            <person name="Wu L."/>
            <person name="Ma J."/>
        </authorList>
    </citation>
    <scope>NUCLEOTIDE SEQUENCE [LARGE SCALE GENOMIC DNA]</scope>
    <source>
        <strain evidence="4">JCM 17695</strain>
    </source>
</reference>
<dbReference type="Proteomes" id="UP001596512">
    <property type="component" value="Unassembled WGS sequence"/>
</dbReference>
<name>A0ABW2TH73_9PSEU</name>
<organism evidence="3 4">
    <name type="scientific">Actinokineospora soli</name>
    <dbReference type="NCBI Taxonomy" id="1048753"/>
    <lineage>
        <taxon>Bacteria</taxon>
        <taxon>Bacillati</taxon>
        <taxon>Actinomycetota</taxon>
        <taxon>Actinomycetes</taxon>
        <taxon>Pseudonocardiales</taxon>
        <taxon>Pseudonocardiaceae</taxon>
        <taxon>Actinokineospora</taxon>
    </lineage>
</organism>
<comment type="caution">
    <text evidence="3">The sequence shown here is derived from an EMBL/GenBank/DDBJ whole genome shotgun (WGS) entry which is preliminary data.</text>
</comment>
<gene>
    <name evidence="3" type="ORF">ACFQV2_03485</name>
</gene>
<evidence type="ECO:0000256" key="2">
    <source>
        <dbReference type="SAM" id="Phobius"/>
    </source>
</evidence>
<feature type="region of interest" description="Disordered" evidence="1">
    <location>
        <begin position="132"/>
        <end position="168"/>
    </location>
</feature>
<keyword evidence="4" id="KW-1185">Reference proteome</keyword>
<keyword evidence="2" id="KW-0472">Membrane</keyword>
<evidence type="ECO:0000313" key="3">
    <source>
        <dbReference type="EMBL" id="MFC7612841.1"/>
    </source>
</evidence>